<comment type="similarity">
    <text evidence="6">Belongs to the MsrA Met sulfoxide reductase family.</text>
</comment>
<dbReference type="Gene3D" id="3.30.1060.10">
    <property type="entry name" value="Peptide methionine sulphoxide reductase MsrA"/>
    <property type="match status" value="1"/>
</dbReference>
<evidence type="ECO:0000313" key="8">
    <source>
        <dbReference type="EMBL" id="SMG33981.1"/>
    </source>
</evidence>
<evidence type="ECO:0000256" key="6">
    <source>
        <dbReference type="HAMAP-Rule" id="MF_01401"/>
    </source>
</evidence>
<dbReference type="OrthoDB" id="4174719at2"/>
<dbReference type="GO" id="GO:0008113">
    <property type="term" value="F:peptide-methionine (S)-S-oxide reductase activity"/>
    <property type="evidence" value="ECO:0007669"/>
    <property type="project" value="UniProtKB-UniRule"/>
</dbReference>
<evidence type="ECO:0000259" key="7">
    <source>
        <dbReference type="PROSITE" id="PS51790"/>
    </source>
</evidence>
<name>A0A1X7K0I7_9BACT</name>
<dbReference type="EC" id="1.8.4.11" evidence="6"/>
<protein>
    <recommendedName>
        <fullName evidence="6">Peptide methionine sulfoxide reductase MsrA</fullName>
        <shortName evidence="6">Protein-methionine-S-oxide reductase</shortName>
        <ecNumber evidence="6">1.8.4.11</ecNumber>
    </recommendedName>
    <alternativeName>
        <fullName evidence="6">Peptide-methionine (S)-S-oxide reductase</fullName>
        <shortName evidence="6">Peptide Met(O) reductase</shortName>
    </alternativeName>
</protein>
<dbReference type="AlphaFoldDB" id="A0A1X7K0I7"/>
<feature type="domain" description="MsrB" evidence="7">
    <location>
        <begin position="1"/>
        <end position="119"/>
    </location>
</feature>
<comment type="function">
    <text evidence="6">Has an important function as a repair enzyme for proteins that have been inactivated by oxidation. Catalyzes the reversible oxidation-reduction of methionine sulfoxide in proteins to methionine.</text>
</comment>
<keyword evidence="2" id="KW-0511">Multifunctional enzyme</keyword>
<keyword evidence="1 6" id="KW-0560">Oxidoreductase</keyword>
<dbReference type="Pfam" id="PF01625">
    <property type="entry name" value="PMSR"/>
    <property type="match status" value="1"/>
</dbReference>
<dbReference type="Gene3D" id="2.170.150.20">
    <property type="entry name" value="Peptide methionine sulfoxide reductase"/>
    <property type="match status" value="1"/>
</dbReference>
<dbReference type="NCBIfam" id="NF004042">
    <property type="entry name" value="PRK05550.1"/>
    <property type="match status" value="1"/>
</dbReference>
<comment type="catalytic activity">
    <reaction evidence="4">
        <text>L-methionyl-[protein] + [thioredoxin]-disulfide + H2O = L-methionyl-(R)-S-oxide-[protein] + [thioredoxin]-dithiol</text>
        <dbReference type="Rhea" id="RHEA:24164"/>
        <dbReference type="Rhea" id="RHEA-COMP:10698"/>
        <dbReference type="Rhea" id="RHEA-COMP:10700"/>
        <dbReference type="Rhea" id="RHEA-COMP:12313"/>
        <dbReference type="Rhea" id="RHEA-COMP:12314"/>
        <dbReference type="ChEBI" id="CHEBI:15377"/>
        <dbReference type="ChEBI" id="CHEBI:16044"/>
        <dbReference type="ChEBI" id="CHEBI:29950"/>
        <dbReference type="ChEBI" id="CHEBI:45764"/>
        <dbReference type="ChEBI" id="CHEBI:50058"/>
        <dbReference type="EC" id="1.8.4.12"/>
    </reaction>
</comment>
<evidence type="ECO:0000256" key="2">
    <source>
        <dbReference type="ARBA" id="ARBA00023268"/>
    </source>
</evidence>
<comment type="catalytic activity">
    <reaction evidence="5 6">
        <text>[thioredoxin]-disulfide + L-methionine + H2O = L-methionine (S)-S-oxide + [thioredoxin]-dithiol</text>
        <dbReference type="Rhea" id="RHEA:19993"/>
        <dbReference type="Rhea" id="RHEA-COMP:10698"/>
        <dbReference type="Rhea" id="RHEA-COMP:10700"/>
        <dbReference type="ChEBI" id="CHEBI:15377"/>
        <dbReference type="ChEBI" id="CHEBI:29950"/>
        <dbReference type="ChEBI" id="CHEBI:50058"/>
        <dbReference type="ChEBI" id="CHEBI:57844"/>
        <dbReference type="ChEBI" id="CHEBI:58772"/>
        <dbReference type="EC" id="1.8.4.11"/>
    </reaction>
</comment>
<dbReference type="InterPro" id="IPR002569">
    <property type="entry name" value="Met_Sox_Rdtase_MsrA_dom"/>
</dbReference>
<dbReference type="NCBIfam" id="TIGR00401">
    <property type="entry name" value="msrA"/>
    <property type="match status" value="1"/>
</dbReference>
<dbReference type="PANTHER" id="PTHR43774:SF1">
    <property type="entry name" value="PEPTIDE METHIONINE SULFOXIDE REDUCTASE MSRA 2"/>
    <property type="match status" value="1"/>
</dbReference>
<keyword evidence="9" id="KW-1185">Reference proteome</keyword>
<dbReference type="InterPro" id="IPR036509">
    <property type="entry name" value="Met_Sox_Rdtase_MsrA_sf"/>
</dbReference>
<evidence type="ECO:0000256" key="3">
    <source>
        <dbReference type="ARBA" id="ARBA00047806"/>
    </source>
</evidence>
<evidence type="ECO:0000256" key="1">
    <source>
        <dbReference type="ARBA" id="ARBA00023002"/>
    </source>
</evidence>
<dbReference type="HAMAP" id="MF_01401">
    <property type="entry name" value="MsrA"/>
    <property type="match status" value="1"/>
</dbReference>
<dbReference type="PROSITE" id="PS51790">
    <property type="entry name" value="MSRB"/>
    <property type="match status" value="1"/>
</dbReference>
<evidence type="ECO:0000256" key="4">
    <source>
        <dbReference type="ARBA" id="ARBA00048488"/>
    </source>
</evidence>
<dbReference type="NCBIfam" id="NF004036">
    <property type="entry name" value="PRK05508.1"/>
    <property type="match status" value="1"/>
</dbReference>
<proteinExistence type="inferred from homology"/>
<dbReference type="RefSeq" id="WP_085544831.1">
    <property type="nucleotide sequence ID" value="NZ_FXBB01000019.1"/>
</dbReference>
<evidence type="ECO:0000256" key="5">
    <source>
        <dbReference type="ARBA" id="ARBA00048782"/>
    </source>
</evidence>
<sequence length="280" mass="31608">MAYKDLTPEEERVIVHCETEQPFSGDYCGNFDGGVYRCKRCSSPLYLSGHKFPCSCGWPSFDDEIPGAVSRRSDPDGHRTEIVCGKCEAHLGHVFEGEKLTLKNVRHCVNSVSLDFLPYTDLEKGTFAGGCFWGLQHLFRDLSGVVETTCGYSGGSVDYPTYEQVCSGRTGHLEAVEVWFNPDEIAYIDVVRYFMEIHDPTQADGQGPDIGDQYRSAIFVVDEAQKKLAQSVIDDLKSKKLSVVTEVRTEEPFWIAEDFHQHYYVKTGAVPYCHRRVSRF</sequence>
<dbReference type="InterPro" id="IPR011057">
    <property type="entry name" value="Mss4-like_sf"/>
</dbReference>
<dbReference type="GO" id="GO:0033743">
    <property type="term" value="F:peptide-methionine (R)-S-oxide reductase activity"/>
    <property type="evidence" value="ECO:0007669"/>
    <property type="project" value="UniProtKB-EC"/>
</dbReference>
<dbReference type="SUPFAM" id="SSF51316">
    <property type="entry name" value="Mss4-like"/>
    <property type="match status" value="1"/>
</dbReference>
<dbReference type="SUPFAM" id="SSF55068">
    <property type="entry name" value="Peptide methionine sulfoxide reductase"/>
    <property type="match status" value="1"/>
</dbReference>
<dbReference type="InterPro" id="IPR002579">
    <property type="entry name" value="Met_Sox_Rdtase_MsrB_dom"/>
</dbReference>
<comment type="catalytic activity">
    <reaction evidence="3 6">
        <text>L-methionyl-[protein] + [thioredoxin]-disulfide + H2O = L-methionyl-(S)-S-oxide-[protein] + [thioredoxin]-dithiol</text>
        <dbReference type="Rhea" id="RHEA:14217"/>
        <dbReference type="Rhea" id="RHEA-COMP:10698"/>
        <dbReference type="Rhea" id="RHEA-COMP:10700"/>
        <dbReference type="Rhea" id="RHEA-COMP:12313"/>
        <dbReference type="Rhea" id="RHEA-COMP:12315"/>
        <dbReference type="ChEBI" id="CHEBI:15377"/>
        <dbReference type="ChEBI" id="CHEBI:16044"/>
        <dbReference type="ChEBI" id="CHEBI:29950"/>
        <dbReference type="ChEBI" id="CHEBI:44120"/>
        <dbReference type="ChEBI" id="CHEBI:50058"/>
        <dbReference type="EC" id="1.8.4.11"/>
    </reaction>
</comment>
<dbReference type="STRING" id="561720.SAMN06275492_11922"/>
<dbReference type="Pfam" id="PF01641">
    <property type="entry name" value="SelR"/>
    <property type="match status" value="1"/>
</dbReference>
<dbReference type="PANTHER" id="PTHR43774">
    <property type="entry name" value="PEPTIDE METHIONINE SULFOXIDE REDUCTASE"/>
    <property type="match status" value="1"/>
</dbReference>
<gene>
    <name evidence="6" type="primary">msrA</name>
    <name evidence="8" type="ORF">SAMN06275492_11922</name>
</gene>
<accession>A0A1X7K0I7</accession>
<dbReference type="EMBL" id="FXBB01000019">
    <property type="protein sequence ID" value="SMG33981.1"/>
    <property type="molecule type" value="Genomic_DNA"/>
</dbReference>
<dbReference type="GO" id="GO:0033744">
    <property type="term" value="F:L-methionine:thioredoxin-disulfide S-oxidoreductase activity"/>
    <property type="evidence" value="ECO:0007669"/>
    <property type="project" value="RHEA"/>
</dbReference>
<feature type="active site" evidence="6">
    <location>
        <position position="131"/>
    </location>
</feature>
<reference evidence="9" key="1">
    <citation type="submission" date="2017-04" db="EMBL/GenBank/DDBJ databases">
        <authorList>
            <person name="Varghese N."/>
            <person name="Submissions S."/>
        </authorList>
    </citation>
    <scope>NUCLEOTIDE SEQUENCE [LARGE SCALE GENOMIC DNA]</scope>
    <source>
        <strain evidence="9">USBA 82</strain>
    </source>
</reference>
<organism evidence="8 9">
    <name type="scientific">Dethiosulfovibrio salsuginis</name>
    <dbReference type="NCBI Taxonomy" id="561720"/>
    <lineage>
        <taxon>Bacteria</taxon>
        <taxon>Thermotogati</taxon>
        <taxon>Synergistota</taxon>
        <taxon>Synergistia</taxon>
        <taxon>Synergistales</taxon>
        <taxon>Dethiosulfovibrionaceae</taxon>
        <taxon>Dethiosulfovibrio</taxon>
    </lineage>
</organism>
<evidence type="ECO:0000313" key="9">
    <source>
        <dbReference type="Proteomes" id="UP000193355"/>
    </source>
</evidence>
<dbReference type="Proteomes" id="UP000193355">
    <property type="component" value="Unassembled WGS sequence"/>
</dbReference>